<feature type="transmembrane region" description="Helical" evidence="1">
    <location>
        <begin position="78"/>
        <end position="101"/>
    </location>
</feature>
<accession>A0ABZ2RMM0</accession>
<evidence type="ECO:0008006" key="4">
    <source>
        <dbReference type="Google" id="ProtNLM"/>
    </source>
</evidence>
<feature type="transmembrane region" description="Helical" evidence="1">
    <location>
        <begin position="29"/>
        <end position="54"/>
    </location>
</feature>
<protein>
    <recommendedName>
        <fullName evidence="4">DUF4231 domain-containing protein</fullName>
    </recommendedName>
</protein>
<evidence type="ECO:0000256" key="1">
    <source>
        <dbReference type="SAM" id="Phobius"/>
    </source>
</evidence>
<dbReference type="EMBL" id="CP148066">
    <property type="protein sequence ID" value="WXL28273.1"/>
    <property type="molecule type" value="Genomic_DNA"/>
</dbReference>
<keyword evidence="1" id="KW-1133">Transmembrane helix</keyword>
<sequence length="168" mass="19701">MEKKELNEKLIEYFDAESKKVSKKIKIDVFFQSLFDAIIILINLSIIGIASYAIHLGRQRIESLKEAGQFSEKINEPIVLTITVAVFTILIFIFAIIQSIYKSFAKTYTYKKMYESLEYIKNIYKYDEDFSKEDYLENKQKIENLEKNKANQSIKNIILNTLKGEKDE</sequence>
<gene>
    <name evidence="2" type="ORF">WG616_02805</name>
</gene>
<reference evidence="2" key="1">
    <citation type="submission" date="2024-03" db="EMBL/GenBank/DDBJ databases">
        <title>Complete genome sequence of Mycoplasma gypis type strain B1/T1.</title>
        <authorList>
            <person name="Spergser J."/>
        </authorList>
    </citation>
    <scope>NUCLEOTIDE SEQUENCE [LARGE SCALE GENOMIC DNA]</scope>
    <source>
        <strain evidence="2">B1/T1</strain>
    </source>
</reference>
<keyword evidence="3" id="KW-1185">Reference proteome</keyword>
<dbReference type="Proteomes" id="UP001460679">
    <property type="component" value="Chromosome"/>
</dbReference>
<evidence type="ECO:0000313" key="2">
    <source>
        <dbReference type="EMBL" id="WXL28273.1"/>
    </source>
</evidence>
<organism evidence="2 3">
    <name type="scientific">[Mycoplasma] gypis</name>
    <dbReference type="NCBI Taxonomy" id="92404"/>
    <lineage>
        <taxon>Bacteria</taxon>
        <taxon>Bacillati</taxon>
        <taxon>Mycoplasmatota</taxon>
        <taxon>Mycoplasmoidales</taxon>
        <taxon>Metamycoplasmataceae</taxon>
        <taxon>Metamycoplasma</taxon>
    </lineage>
</organism>
<keyword evidence="1" id="KW-0472">Membrane</keyword>
<proteinExistence type="predicted"/>
<keyword evidence="1" id="KW-0812">Transmembrane</keyword>
<evidence type="ECO:0000313" key="3">
    <source>
        <dbReference type="Proteomes" id="UP001460679"/>
    </source>
</evidence>
<dbReference type="RefSeq" id="WP_338867318.1">
    <property type="nucleotide sequence ID" value="NZ_CP148066.1"/>
</dbReference>
<name>A0ABZ2RMM0_9BACT</name>